<dbReference type="GO" id="GO:0003676">
    <property type="term" value="F:nucleic acid binding"/>
    <property type="evidence" value="ECO:0007669"/>
    <property type="project" value="InterPro"/>
</dbReference>
<feature type="compositionally biased region" description="Polar residues" evidence="1">
    <location>
        <begin position="224"/>
        <end position="275"/>
    </location>
</feature>
<dbReference type="PROSITE" id="PS50126">
    <property type="entry name" value="S1"/>
    <property type="match status" value="1"/>
</dbReference>
<evidence type="ECO:0000259" key="2">
    <source>
        <dbReference type="PROSITE" id="PS50126"/>
    </source>
</evidence>
<protein>
    <recommendedName>
        <fullName evidence="2">S1 motif domain-containing protein</fullName>
    </recommendedName>
</protein>
<feature type="region of interest" description="Disordered" evidence="1">
    <location>
        <begin position="175"/>
        <end position="298"/>
    </location>
</feature>
<dbReference type="InterPro" id="IPR003029">
    <property type="entry name" value="S1_domain"/>
</dbReference>
<feature type="compositionally biased region" description="Acidic residues" evidence="1">
    <location>
        <begin position="183"/>
        <end position="222"/>
    </location>
</feature>
<accession>A0A6C0DCU7</accession>
<evidence type="ECO:0000256" key="1">
    <source>
        <dbReference type="SAM" id="MobiDB-lite"/>
    </source>
</evidence>
<name>A0A6C0DCU7_9ZZZZ</name>
<reference evidence="3" key="1">
    <citation type="journal article" date="2020" name="Nature">
        <title>Giant virus diversity and host interactions through global metagenomics.</title>
        <authorList>
            <person name="Schulz F."/>
            <person name="Roux S."/>
            <person name="Paez-Espino D."/>
            <person name="Jungbluth S."/>
            <person name="Walsh D.A."/>
            <person name="Denef V.J."/>
            <person name="McMahon K.D."/>
            <person name="Konstantinidis K.T."/>
            <person name="Eloe-Fadrosh E.A."/>
            <person name="Kyrpides N.C."/>
            <person name="Woyke T."/>
        </authorList>
    </citation>
    <scope>NUCLEOTIDE SEQUENCE</scope>
    <source>
        <strain evidence="3">GVMAG-M-3300023174-137</strain>
    </source>
</reference>
<organism evidence="3">
    <name type="scientific">viral metagenome</name>
    <dbReference type="NCBI Taxonomy" id="1070528"/>
    <lineage>
        <taxon>unclassified sequences</taxon>
        <taxon>metagenomes</taxon>
        <taxon>organismal metagenomes</taxon>
    </lineage>
</organism>
<evidence type="ECO:0000313" key="3">
    <source>
        <dbReference type="EMBL" id="QHT14327.1"/>
    </source>
</evidence>
<dbReference type="AlphaFoldDB" id="A0A6C0DCU7"/>
<feature type="domain" description="S1 motif" evidence="2">
    <location>
        <begin position="87"/>
        <end position="154"/>
    </location>
</feature>
<proteinExistence type="predicted"/>
<dbReference type="EMBL" id="MN739581">
    <property type="protein sequence ID" value="QHT14327.1"/>
    <property type="molecule type" value="Genomic_DNA"/>
</dbReference>
<sequence length="298" mass="32412">MEHTAIFEEQVSLTPTDFKRVIKSIDSILLEKLRARIENKCSRHGYVIPNTLKILSRSMGMVERGRFTGNIIFRVQAEGGVINPSDGVILKGDVIRKNKMGLYVNYRDAIRVIVPRDMSIGDREFEDVQIGDIVNVEIKKSRFQVNDEYILSVGSFQNVDTKATEAKNTAALEAIPEGSKEEVVEDTEQDEATDEAEAAEEAEVIDEAEGAEEATDQEDMLDENGSTTTNLPAQNVSAQPASAQNVPASAQNVPASAQNVSASAQETSANQNSVKNALAGNAIRSQSRNLSPAGKEDN</sequence>